<evidence type="ECO:0000256" key="1">
    <source>
        <dbReference type="ARBA" id="ARBA00022741"/>
    </source>
</evidence>
<reference evidence="10 11" key="1">
    <citation type="submission" date="2007-10" db="EMBL/GenBank/DDBJ databases">
        <title>Complete sequence of Shewanella pealeana ATCC 700345.</title>
        <authorList>
            <consortium name="US DOE Joint Genome Institute"/>
            <person name="Copeland A."/>
            <person name="Lucas S."/>
            <person name="Lapidus A."/>
            <person name="Barry K."/>
            <person name="Glavina del Rio T."/>
            <person name="Dalin E."/>
            <person name="Tice H."/>
            <person name="Pitluck S."/>
            <person name="Chertkov O."/>
            <person name="Brettin T."/>
            <person name="Bruce D."/>
            <person name="Detter J.C."/>
            <person name="Han C."/>
            <person name="Schmutz J."/>
            <person name="Larimer F."/>
            <person name="Land M."/>
            <person name="Hauser L."/>
            <person name="Kyrpides N."/>
            <person name="Kim E."/>
            <person name="Zhao J.-S.Z."/>
            <person name="Manno D."/>
            <person name="Hawari J."/>
            <person name="Richardson P."/>
        </authorList>
    </citation>
    <scope>NUCLEOTIDE SEQUENCE [LARGE SCALE GENOMIC DNA]</scope>
    <source>
        <strain evidence="11">ATCC 700345 / ANG-SQ1</strain>
    </source>
</reference>
<dbReference type="STRING" id="398579.Spea_0903"/>
<organism evidence="10 11">
    <name type="scientific">Shewanella pealeana (strain ATCC 700345 / ANG-SQ1)</name>
    <dbReference type="NCBI Taxonomy" id="398579"/>
    <lineage>
        <taxon>Bacteria</taxon>
        <taxon>Pseudomonadati</taxon>
        <taxon>Pseudomonadota</taxon>
        <taxon>Gammaproteobacteria</taxon>
        <taxon>Alteromonadales</taxon>
        <taxon>Shewanellaceae</taxon>
        <taxon>Shewanella</taxon>
    </lineage>
</organism>
<dbReference type="PANTHER" id="PTHR47959:SF2">
    <property type="entry name" value="ATP-DEPENDENT RNA HELICASE DEAD BOX FAMILY"/>
    <property type="match status" value="1"/>
</dbReference>
<dbReference type="Pfam" id="PF00270">
    <property type="entry name" value="DEAD"/>
    <property type="match status" value="1"/>
</dbReference>
<dbReference type="SMART" id="SM00487">
    <property type="entry name" value="DEXDc"/>
    <property type="match status" value="1"/>
</dbReference>
<evidence type="ECO:0000256" key="4">
    <source>
        <dbReference type="ARBA" id="ARBA00022840"/>
    </source>
</evidence>
<keyword evidence="1 6" id="KW-0547">Nucleotide-binding</keyword>
<evidence type="ECO:0000256" key="5">
    <source>
        <dbReference type="ARBA" id="ARBA00038437"/>
    </source>
</evidence>
<evidence type="ECO:0000256" key="3">
    <source>
        <dbReference type="ARBA" id="ARBA00022806"/>
    </source>
</evidence>
<dbReference type="KEGG" id="spl:Spea_0903"/>
<keyword evidence="4 6" id="KW-0067">ATP-binding</keyword>
<dbReference type="GO" id="GO:0016787">
    <property type="term" value="F:hydrolase activity"/>
    <property type="evidence" value="ECO:0007669"/>
    <property type="project" value="UniProtKB-KW"/>
</dbReference>
<feature type="domain" description="Helicase C-terminal" evidence="9">
    <location>
        <begin position="240"/>
        <end position="392"/>
    </location>
</feature>
<dbReference type="PROSITE" id="PS51194">
    <property type="entry name" value="HELICASE_CTER"/>
    <property type="match status" value="1"/>
</dbReference>
<keyword evidence="11" id="KW-1185">Reference proteome</keyword>
<dbReference type="InterPro" id="IPR014001">
    <property type="entry name" value="Helicase_ATP-bd"/>
</dbReference>
<proteinExistence type="inferred from homology"/>
<gene>
    <name evidence="10" type="ordered locus">Spea_0903</name>
</gene>
<dbReference type="InterPro" id="IPR001650">
    <property type="entry name" value="Helicase_C-like"/>
</dbReference>
<accession>A8H0Z3</accession>
<dbReference type="GO" id="GO:0005829">
    <property type="term" value="C:cytosol"/>
    <property type="evidence" value="ECO:0007669"/>
    <property type="project" value="TreeGrafter"/>
</dbReference>
<dbReference type="GO" id="GO:0003724">
    <property type="term" value="F:RNA helicase activity"/>
    <property type="evidence" value="ECO:0007669"/>
    <property type="project" value="UniProtKB-ARBA"/>
</dbReference>
<feature type="region of interest" description="Disordered" evidence="7">
    <location>
        <begin position="382"/>
        <end position="429"/>
    </location>
</feature>
<dbReference type="CDD" id="cd00268">
    <property type="entry name" value="DEADc"/>
    <property type="match status" value="1"/>
</dbReference>
<dbReference type="Proteomes" id="UP000002608">
    <property type="component" value="Chromosome"/>
</dbReference>
<evidence type="ECO:0000259" key="8">
    <source>
        <dbReference type="PROSITE" id="PS51192"/>
    </source>
</evidence>
<dbReference type="AlphaFoldDB" id="A8H0Z3"/>
<sequence length="429" mass="46820">MQLPLLAHIMKFSDLNLCAEILSKLPSKLIVATDIQRLAIPQILAGKDLLALAQTGSGKTYAFGLPLLQSNINGNSDSGEVKALVLVPTRELALQVGEALESVSDSTGIIVLCGGVDKEEQVKTLQQARLQLKPQLVVATPGRLLDLLREQQLSLESVKQLVLDEADRLMEMGFWPDLERILEFIPSKRQTMLFSATLAPELNEKALGLLRAPVKVEAHAANSVVTDISESLYLVNKGDKARALIALIQKNQWSQVLVFINAKDDADKLAKRLVKAGINAAALHGDKEQLDRQQTLADFKALKLPVLVTTDLLSRGIHVDALPVVINLDLPNSAPVYVHRIGRTARAGDKGLAISLVCHGEADSLKAIQQLTERELKLEALEGFEVTDKPSSGDSKRAPRDKKANRRSQSKRSAKDFAPKQAAKKPRRT</sequence>
<dbReference type="Gene3D" id="3.40.50.300">
    <property type="entry name" value="P-loop containing nucleotide triphosphate hydrolases"/>
    <property type="match status" value="2"/>
</dbReference>
<dbReference type="CDD" id="cd18787">
    <property type="entry name" value="SF2_C_DEAD"/>
    <property type="match status" value="1"/>
</dbReference>
<dbReference type="InterPro" id="IPR000629">
    <property type="entry name" value="RNA-helicase_DEAD-box_CS"/>
</dbReference>
<protein>
    <submittedName>
        <fullName evidence="10">DEAD/DEAH box helicase domain protein</fullName>
    </submittedName>
</protein>
<dbReference type="PROSITE" id="PS00039">
    <property type="entry name" value="DEAD_ATP_HELICASE"/>
    <property type="match status" value="1"/>
</dbReference>
<dbReference type="SMART" id="SM00490">
    <property type="entry name" value="HELICc"/>
    <property type="match status" value="1"/>
</dbReference>
<dbReference type="eggNOG" id="COG0513">
    <property type="taxonomic scope" value="Bacteria"/>
</dbReference>
<dbReference type="SUPFAM" id="SSF52540">
    <property type="entry name" value="P-loop containing nucleoside triphosphate hydrolases"/>
    <property type="match status" value="1"/>
</dbReference>
<dbReference type="InterPro" id="IPR050079">
    <property type="entry name" value="DEAD_box_RNA_helicase"/>
</dbReference>
<evidence type="ECO:0000313" key="11">
    <source>
        <dbReference type="Proteomes" id="UP000002608"/>
    </source>
</evidence>
<dbReference type="HOGENOM" id="CLU_003041_28_3_6"/>
<dbReference type="EMBL" id="CP000851">
    <property type="protein sequence ID" value="ABV86230.1"/>
    <property type="molecule type" value="Genomic_DNA"/>
</dbReference>
<dbReference type="PROSITE" id="PS51192">
    <property type="entry name" value="HELICASE_ATP_BIND_1"/>
    <property type="match status" value="1"/>
</dbReference>
<keyword evidence="2 6" id="KW-0378">Hydrolase</keyword>
<evidence type="ECO:0000313" key="10">
    <source>
        <dbReference type="EMBL" id="ABV86230.1"/>
    </source>
</evidence>
<feature type="domain" description="Helicase ATP-binding" evidence="8">
    <location>
        <begin position="40"/>
        <end position="216"/>
    </location>
</feature>
<dbReference type="PANTHER" id="PTHR47959">
    <property type="entry name" value="ATP-DEPENDENT RNA HELICASE RHLE-RELATED"/>
    <property type="match status" value="1"/>
</dbReference>
<comment type="similarity">
    <text evidence="5 6">Belongs to the DEAD box helicase family.</text>
</comment>
<dbReference type="InterPro" id="IPR011545">
    <property type="entry name" value="DEAD/DEAH_box_helicase_dom"/>
</dbReference>
<dbReference type="Pfam" id="PF00271">
    <property type="entry name" value="Helicase_C"/>
    <property type="match status" value="1"/>
</dbReference>
<dbReference type="InterPro" id="IPR044742">
    <property type="entry name" value="DEAD/DEAH_RhlB"/>
</dbReference>
<dbReference type="GO" id="GO:0005524">
    <property type="term" value="F:ATP binding"/>
    <property type="evidence" value="ECO:0007669"/>
    <property type="project" value="UniProtKB-KW"/>
</dbReference>
<evidence type="ECO:0000256" key="7">
    <source>
        <dbReference type="SAM" id="MobiDB-lite"/>
    </source>
</evidence>
<keyword evidence="3 6" id="KW-0347">Helicase</keyword>
<feature type="compositionally biased region" description="Basic residues" evidence="7">
    <location>
        <begin position="403"/>
        <end position="412"/>
    </location>
</feature>
<name>A8H0Z3_SHEPA</name>
<dbReference type="InterPro" id="IPR027417">
    <property type="entry name" value="P-loop_NTPase"/>
</dbReference>
<evidence type="ECO:0000256" key="2">
    <source>
        <dbReference type="ARBA" id="ARBA00022801"/>
    </source>
</evidence>
<evidence type="ECO:0000259" key="9">
    <source>
        <dbReference type="PROSITE" id="PS51194"/>
    </source>
</evidence>
<evidence type="ECO:0000256" key="6">
    <source>
        <dbReference type="RuleBase" id="RU000492"/>
    </source>
</evidence>
<dbReference type="GO" id="GO:0003676">
    <property type="term" value="F:nucleic acid binding"/>
    <property type="evidence" value="ECO:0007669"/>
    <property type="project" value="InterPro"/>
</dbReference>